<feature type="binding site" evidence="6">
    <location>
        <begin position="278"/>
        <end position="280"/>
    </location>
    <ligand>
        <name>ATP</name>
        <dbReference type="ChEBI" id="CHEBI:30616"/>
    </ligand>
</feature>
<evidence type="ECO:0000256" key="7">
    <source>
        <dbReference type="RuleBase" id="RU003835"/>
    </source>
</evidence>
<sequence length="386" mass="43742">MNKKYLLILNNGSSSLKFALFELKKKILGREILAGSVTGNSQQSVLHYYLKGKLKKINYSEPHDLKNAWQYIYSLVEEYNVGYVGFRMVHGGEEFVKTARVNKQFLRKIVKYNKLAPLHNPWTVELMKLVKLYLPKVKVAASFDTAWYQNLEPEAYLYSLPLKYYEQYQIRKYGFHGLSHEMATKYAAKRLNRKLNKLAVITCHLGSGGSITLFERGKVKDTTMGFSPNEGLTMATRSGDLPASIVFYLGSELKMSNNQIKNLLNKEAGLFGLSGMSDLREILRAAGYRVTNYKSKKKFSIQQKKVARLALAVYIYDIKRYLASYISLSKKLEAIVFTGAVGVNSSVIRKLALKDLAVPNKCKILIAPEGEIINLVDKTIKCLISK</sequence>
<evidence type="ECO:0000256" key="4">
    <source>
        <dbReference type="ARBA" id="ARBA00022777"/>
    </source>
</evidence>
<gene>
    <name evidence="6" type="primary">ackA</name>
    <name evidence="8" type="ORF">COV55_04220</name>
</gene>
<comment type="caution">
    <text evidence="6">Lacks conserved residue(s) required for the propagation of feature annotation.</text>
</comment>
<dbReference type="EC" id="2.7.2.1" evidence="6"/>
<dbReference type="PIRSF" id="PIRSF000722">
    <property type="entry name" value="Acetate_prop_kin"/>
    <property type="match status" value="1"/>
</dbReference>
<dbReference type="InterPro" id="IPR023865">
    <property type="entry name" value="Aliphatic_acid_kinase_CS"/>
</dbReference>
<name>A0A2H0NBP9_9BACT</name>
<dbReference type="PANTHER" id="PTHR21060">
    <property type="entry name" value="ACETATE KINASE"/>
    <property type="match status" value="1"/>
</dbReference>
<comment type="function">
    <text evidence="6">Catalyzes the formation of acetyl phosphate from acetate and ATP. Can also catalyze the reverse reaction.</text>
</comment>
<feature type="site" description="Transition state stabilizer" evidence="6">
    <location>
        <position position="176"/>
    </location>
</feature>
<organism evidence="8 9">
    <name type="scientific">Candidatus Komeilibacteria bacterium CG11_big_fil_rev_8_21_14_0_20_36_20</name>
    <dbReference type="NCBI Taxonomy" id="1974477"/>
    <lineage>
        <taxon>Bacteria</taxon>
        <taxon>Candidatus Komeiliibacteriota</taxon>
    </lineage>
</organism>
<dbReference type="Proteomes" id="UP000230564">
    <property type="component" value="Unassembled WGS sequence"/>
</dbReference>
<feature type="binding site" evidence="6">
    <location>
        <position position="17"/>
    </location>
    <ligand>
        <name>ATP</name>
        <dbReference type="ChEBI" id="CHEBI:30616"/>
    </ligand>
</feature>
<evidence type="ECO:0000256" key="2">
    <source>
        <dbReference type="ARBA" id="ARBA00022679"/>
    </source>
</evidence>
<dbReference type="GO" id="GO:0000287">
    <property type="term" value="F:magnesium ion binding"/>
    <property type="evidence" value="ECO:0007669"/>
    <property type="project" value="UniProtKB-UniRule"/>
</dbReference>
<dbReference type="InterPro" id="IPR043129">
    <property type="entry name" value="ATPase_NBD"/>
</dbReference>
<dbReference type="Gene3D" id="3.30.420.40">
    <property type="match status" value="2"/>
</dbReference>
<keyword evidence="5 6" id="KW-0067">ATP-binding</keyword>
<keyword evidence="2 6" id="KW-0808">Transferase</keyword>
<keyword evidence="3 6" id="KW-0547">Nucleotide-binding</keyword>
<dbReference type="HAMAP" id="MF_00020">
    <property type="entry name" value="Acetate_kinase"/>
    <property type="match status" value="1"/>
</dbReference>
<dbReference type="NCBIfam" id="TIGR00016">
    <property type="entry name" value="ackA"/>
    <property type="match status" value="1"/>
</dbReference>
<reference evidence="8 9" key="1">
    <citation type="submission" date="2017-09" db="EMBL/GenBank/DDBJ databases">
        <title>Depth-based differentiation of microbial function through sediment-hosted aquifers and enrichment of novel symbionts in the deep terrestrial subsurface.</title>
        <authorList>
            <person name="Probst A.J."/>
            <person name="Ladd B."/>
            <person name="Jarett J.K."/>
            <person name="Geller-Mcgrath D.E."/>
            <person name="Sieber C.M."/>
            <person name="Emerson J.B."/>
            <person name="Anantharaman K."/>
            <person name="Thomas B.C."/>
            <person name="Malmstrom R."/>
            <person name="Stieglmeier M."/>
            <person name="Klingl A."/>
            <person name="Woyke T."/>
            <person name="Ryan C.M."/>
            <person name="Banfield J.F."/>
        </authorList>
    </citation>
    <scope>NUCLEOTIDE SEQUENCE [LARGE SCALE GENOMIC DNA]</scope>
    <source>
        <strain evidence="8">CG11_big_fil_rev_8_21_14_0_20_36_20</strain>
    </source>
</reference>
<dbReference type="PANTHER" id="PTHR21060:SF15">
    <property type="entry name" value="ACETATE KINASE-RELATED"/>
    <property type="match status" value="1"/>
</dbReference>
<dbReference type="GO" id="GO:0005737">
    <property type="term" value="C:cytoplasm"/>
    <property type="evidence" value="ECO:0007669"/>
    <property type="project" value="UniProtKB-SubCell"/>
</dbReference>
<keyword evidence="6" id="KW-0460">Magnesium</keyword>
<evidence type="ECO:0000256" key="5">
    <source>
        <dbReference type="ARBA" id="ARBA00022840"/>
    </source>
</evidence>
<feature type="binding site" evidence="6">
    <location>
        <position position="10"/>
    </location>
    <ligand>
        <name>Mg(2+)</name>
        <dbReference type="ChEBI" id="CHEBI:18420"/>
    </ligand>
</feature>
<proteinExistence type="inferred from homology"/>
<dbReference type="PROSITE" id="PS01075">
    <property type="entry name" value="ACETATE_KINASE_1"/>
    <property type="match status" value="1"/>
</dbReference>
<comment type="subcellular location">
    <subcellularLocation>
        <location evidence="6">Cytoplasm</location>
    </subcellularLocation>
</comment>
<evidence type="ECO:0000313" key="9">
    <source>
        <dbReference type="Proteomes" id="UP000230564"/>
    </source>
</evidence>
<evidence type="ECO:0000256" key="6">
    <source>
        <dbReference type="HAMAP-Rule" id="MF_00020"/>
    </source>
</evidence>
<comment type="cofactor">
    <cofactor evidence="6">
        <name>Mg(2+)</name>
        <dbReference type="ChEBI" id="CHEBI:18420"/>
    </cofactor>
    <cofactor evidence="6">
        <name>Mn(2+)</name>
        <dbReference type="ChEBI" id="CHEBI:29035"/>
    </cofactor>
    <text evidence="6">Mg(2+). Can also accept Mn(2+).</text>
</comment>
<dbReference type="PRINTS" id="PR00471">
    <property type="entry name" value="ACETATEKNASE"/>
</dbReference>
<dbReference type="InterPro" id="IPR000890">
    <property type="entry name" value="Aliphatic_acid_kin_short-chain"/>
</dbReference>
<feature type="site" description="Transition state stabilizer" evidence="6">
    <location>
        <position position="237"/>
    </location>
</feature>
<dbReference type="InterPro" id="IPR004372">
    <property type="entry name" value="Ac/propionate_kinase"/>
</dbReference>
<accession>A0A2H0NBP9</accession>
<dbReference type="EMBL" id="PCWQ01000014">
    <property type="protein sequence ID" value="PIR06307.1"/>
    <property type="molecule type" value="Genomic_DNA"/>
</dbReference>
<feature type="binding site" evidence="6">
    <location>
        <begin position="204"/>
        <end position="208"/>
    </location>
    <ligand>
        <name>ATP</name>
        <dbReference type="ChEBI" id="CHEBI:30616"/>
    </ligand>
</feature>
<dbReference type="AlphaFoldDB" id="A0A2H0NBP9"/>
<feature type="active site" description="Proton donor/acceptor" evidence="6">
    <location>
        <position position="144"/>
    </location>
</feature>
<evidence type="ECO:0000256" key="1">
    <source>
        <dbReference type="ARBA" id="ARBA00008748"/>
    </source>
</evidence>
<keyword evidence="6" id="KW-0963">Cytoplasm</keyword>
<comment type="similarity">
    <text evidence="1 6 7">Belongs to the acetokinase family.</text>
</comment>
<dbReference type="GO" id="GO:0005524">
    <property type="term" value="F:ATP binding"/>
    <property type="evidence" value="ECO:0007669"/>
    <property type="project" value="UniProtKB-KW"/>
</dbReference>
<evidence type="ECO:0000313" key="8">
    <source>
        <dbReference type="EMBL" id="PIR06307.1"/>
    </source>
</evidence>
<dbReference type="Pfam" id="PF00871">
    <property type="entry name" value="Acetate_kinase"/>
    <property type="match status" value="1"/>
</dbReference>
<comment type="subunit">
    <text evidence="6">Homodimer.</text>
</comment>
<protein>
    <recommendedName>
        <fullName evidence="6">Acetate kinase</fullName>
        <ecNumber evidence="6">2.7.2.1</ecNumber>
    </recommendedName>
    <alternativeName>
        <fullName evidence="6">Acetokinase</fullName>
    </alternativeName>
</protein>
<dbReference type="GO" id="GO:0008776">
    <property type="term" value="F:acetate kinase activity"/>
    <property type="evidence" value="ECO:0007669"/>
    <property type="project" value="UniProtKB-UniRule"/>
</dbReference>
<keyword evidence="4 6" id="KW-0418">Kinase</keyword>
<dbReference type="GO" id="GO:0006083">
    <property type="term" value="P:acetate metabolic process"/>
    <property type="evidence" value="ECO:0007669"/>
    <property type="project" value="TreeGrafter"/>
</dbReference>
<comment type="caution">
    <text evidence="8">The sequence shown here is derived from an EMBL/GenBank/DDBJ whole genome shotgun (WGS) entry which is preliminary data.</text>
</comment>
<keyword evidence="6" id="KW-0479">Metal-binding</keyword>
<comment type="catalytic activity">
    <reaction evidence="6">
        <text>acetate + ATP = acetyl phosphate + ADP</text>
        <dbReference type="Rhea" id="RHEA:11352"/>
        <dbReference type="ChEBI" id="CHEBI:22191"/>
        <dbReference type="ChEBI" id="CHEBI:30089"/>
        <dbReference type="ChEBI" id="CHEBI:30616"/>
        <dbReference type="ChEBI" id="CHEBI:456216"/>
        <dbReference type="EC" id="2.7.2.1"/>
    </reaction>
</comment>
<evidence type="ECO:0000256" key="3">
    <source>
        <dbReference type="ARBA" id="ARBA00022741"/>
    </source>
</evidence>
<dbReference type="SUPFAM" id="SSF53067">
    <property type="entry name" value="Actin-like ATPase domain"/>
    <property type="match status" value="2"/>
</dbReference>
<dbReference type="UniPathway" id="UPA00340">
    <property type="reaction ID" value="UER00458"/>
</dbReference>
<dbReference type="GO" id="GO:0006085">
    <property type="term" value="P:acetyl-CoA biosynthetic process"/>
    <property type="evidence" value="ECO:0007669"/>
    <property type="project" value="UniProtKB-UniRule"/>
</dbReference>
<comment type="pathway">
    <text evidence="6">Metabolic intermediate biosynthesis; acetyl-CoA biosynthesis; acetyl-CoA from acetate: step 1/2.</text>
</comment>
<feature type="binding site" evidence="6">
    <location>
        <position position="87"/>
    </location>
    <ligand>
        <name>substrate</name>
    </ligand>
</feature>